<reference evidence="8 9" key="1">
    <citation type="submission" date="2018-08" db="EMBL/GenBank/DDBJ databases">
        <title>A genome reference for cultivated species of the human gut microbiota.</title>
        <authorList>
            <person name="Zou Y."/>
            <person name="Xue W."/>
            <person name="Luo G."/>
        </authorList>
    </citation>
    <scope>NUCLEOTIDE SEQUENCE [LARGE SCALE GENOMIC DNA]</scope>
    <source>
        <strain evidence="8 9">AF24-12</strain>
    </source>
</reference>
<comment type="similarity">
    <text evidence="2">Belongs to the UPF0324 family.</text>
</comment>
<evidence type="ECO:0000256" key="3">
    <source>
        <dbReference type="ARBA" id="ARBA00022475"/>
    </source>
</evidence>
<name>A0A3E5DS73_9BACT</name>
<proteinExistence type="inferred from homology"/>
<comment type="caution">
    <text evidence="8">The sequence shown here is derived from an EMBL/GenBank/DDBJ whole genome shotgun (WGS) entry which is preliminary data.</text>
</comment>
<evidence type="ECO:0000313" key="9">
    <source>
        <dbReference type="Proteomes" id="UP000283872"/>
    </source>
</evidence>
<keyword evidence="5 7" id="KW-1133">Transmembrane helix</keyword>
<dbReference type="InterPro" id="IPR018383">
    <property type="entry name" value="UPF0324_pro"/>
</dbReference>
<dbReference type="PROSITE" id="PS51257">
    <property type="entry name" value="PROKAR_LIPOPROTEIN"/>
    <property type="match status" value="1"/>
</dbReference>
<keyword evidence="3" id="KW-1003">Cell membrane</keyword>
<keyword evidence="4 7" id="KW-0812">Transmembrane</keyword>
<feature type="transmembrane region" description="Helical" evidence="7">
    <location>
        <begin position="35"/>
        <end position="52"/>
    </location>
</feature>
<comment type="subcellular location">
    <subcellularLocation>
        <location evidence="1">Cell membrane</location>
        <topology evidence="1">Multi-pass membrane protein</topology>
    </subcellularLocation>
</comment>
<organism evidence="8 9">
    <name type="scientific">Segatella copri</name>
    <dbReference type="NCBI Taxonomy" id="165179"/>
    <lineage>
        <taxon>Bacteria</taxon>
        <taxon>Pseudomonadati</taxon>
        <taxon>Bacteroidota</taxon>
        <taxon>Bacteroidia</taxon>
        <taxon>Bacteroidales</taxon>
        <taxon>Prevotellaceae</taxon>
        <taxon>Segatella</taxon>
    </lineage>
</organism>
<dbReference type="PANTHER" id="PTHR30106:SF2">
    <property type="entry name" value="UPF0324 INNER MEMBRANE PROTEIN YEIH"/>
    <property type="match status" value="1"/>
</dbReference>
<protein>
    <submittedName>
        <fullName evidence="8">YeiH family protein</fullName>
    </submittedName>
</protein>
<dbReference type="NCBIfam" id="TIGR00698">
    <property type="entry name" value="YeiH family putative sulfate export transporter"/>
    <property type="match status" value="1"/>
</dbReference>
<gene>
    <name evidence="8" type="ORF">DWY11_14215</name>
</gene>
<accession>A0A3E5DS73</accession>
<feature type="transmembrane region" description="Helical" evidence="7">
    <location>
        <begin position="322"/>
        <end position="344"/>
    </location>
</feature>
<dbReference type="GO" id="GO:0005886">
    <property type="term" value="C:plasma membrane"/>
    <property type="evidence" value="ECO:0007669"/>
    <property type="project" value="UniProtKB-SubCell"/>
</dbReference>
<feature type="transmembrane region" description="Helical" evidence="7">
    <location>
        <begin position="91"/>
        <end position="120"/>
    </location>
</feature>
<evidence type="ECO:0000256" key="5">
    <source>
        <dbReference type="ARBA" id="ARBA00022989"/>
    </source>
</evidence>
<dbReference type="EMBL" id="QRVA01000053">
    <property type="protein sequence ID" value="RGS11296.1"/>
    <property type="molecule type" value="Genomic_DNA"/>
</dbReference>
<dbReference type="Pfam" id="PF03601">
    <property type="entry name" value="Cons_hypoth698"/>
    <property type="match status" value="1"/>
</dbReference>
<evidence type="ECO:0000256" key="7">
    <source>
        <dbReference type="SAM" id="Phobius"/>
    </source>
</evidence>
<feature type="transmembrane region" description="Helical" evidence="7">
    <location>
        <begin position="263"/>
        <end position="283"/>
    </location>
</feature>
<dbReference type="PANTHER" id="PTHR30106">
    <property type="entry name" value="INNER MEMBRANE PROTEIN YEIH-RELATED"/>
    <property type="match status" value="1"/>
</dbReference>
<evidence type="ECO:0000256" key="2">
    <source>
        <dbReference type="ARBA" id="ARBA00007977"/>
    </source>
</evidence>
<feature type="transmembrane region" description="Helical" evidence="7">
    <location>
        <begin position="12"/>
        <end position="29"/>
    </location>
</feature>
<dbReference type="InterPro" id="IPR004630">
    <property type="entry name" value="UPF0324_YeiH-like"/>
</dbReference>
<dbReference type="RefSeq" id="WP_117587822.1">
    <property type="nucleotide sequence ID" value="NZ_QRVA01000053.1"/>
</dbReference>
<evidence type="ECO:0000313" key="8">
    <source>
        <dbReference type="EMBL" id="RGS11296.1"/>
    </source>
</evidence>
<sequence length="348" mass="37541">MRLSEQRSSMLHGVLLIALFACAAFYIGGMDCVKALSFSPMVVGIIIGMLYANSLRNNLPDTWVPGIKFCSKRILRTGIILYGFKLTFQDVMAVGFSAIVIDAIIVCGTIGLGILVGRLLKIDRSIALLTACGSAICGAAAVLGIDGAIRPKPYKTAVAVATVVIFGTLSMFLYPILYRAGIFDLSPDMMGLFTGSTVHEVAHVVGAANAMGAEVSNNAIIVKMIRVMMLVPVLLVIAWTVARDVAKRDNLENTDTNKPKISIPWFAILFLVVIGFNSLDLLPESIVDWINQLDTFLLTMAMAALGAETSFDKFKKAGIKPFLLAAILYCWLIGGGYCLVKFAIPYLQ</sequence>
<evidence type="ECO:0000256" key="6">
    <source>
        <dbReference type="ARBA" id="ARBA00023136"/>
    </source>
</evidence>
<feature type="transmembrane region" description="Helical" evidence="7">
    <location>
        <begin position="220"/>
        <end position="242"/>
    </location>
</feature>
<evidence type="ECO:0000256" key="4">
    <source>
        <dbReference type="ARBA" id="ARBA00022692"/>
    </source>
</evidence>
<feature type="transmembrane region" description="Helical" evidence="7">
    <location>
        <begin position="126"/>
        <end position="145"/>
    </location>
</feature>
<feature type="transmembrane region" description="Helical" evidence="7">
    <location>
        <begin position="157"/>
        <end position="177"/>
    </location>
</feature>
<keyword evidence="6 7" id="KW-0472">Membrane</keyword>
<dbReference type="Proteomes" id="UP000283872">
    <property type="component" value="Unassembled WGS sequence"/>
</dbReference>
<dbReference type="AlphaFoldDB" id="A0A3E5DS73"/>
<evidence type="ECO:0000256" key="1">
    <source>
        <dbReference type="ARBA" id="ARBA00004651"/>
    </source>
</evidence>